<dbReference type="PANTHER" id="PTHR35020">
    <property type="entry name" value="N-ACETYLGLUCOSAMINE-INDUCED PROTEIN 1"/>
    <property type="match status" value="1"/>
</dbReference>
<dbReference type="PANTHER" id="PTHR35020:SF4">
    <property type="entry name" value="N-ACETYLGLUCOSAMINE-INDUCED PROTEIN 1"/>
    <property type="match status" value="1"/>
</dbReference>
<dbReference type="Pfam" id="PF12239">
    <property type="entry name" value="DUF3605"/>
    <property type="match status" value="1"/>
</dbReference>
<gene>
    <name evidence="1" type="ORF">PTTW11_04922</name>
</gene>
<accession>A0A6S6W0D8</accession>
<protein>
    <submittedName>
        <fullName evidence="1">DUF3605 domain containing protein</fullName>
    </submittedName>
</protein>
<organism evidence="1 2">
    <name type="scientific">Pyrenophora teres f. teres</name>
    <dbReference type="NCBI Taxonomy" id="97479"/>
    <lineage>
        <taxon>Eukaryota</taxon>
        <taxon>Fungi</taxon>
        <taxon>Dikarya</taxon>
        <taxon>Ascomycota</taxon>
        <taxon>Pezizomycotina</taxon>
        <taxon>Dothideomycetes</taxon>
        <taxon>Pleosporomycetidae</taxon>
        <taxon>Pleosporales</taxon>
        <taxon>Pleosporineae</taxon>
        <taxon>Pleosporaceae</taxon>
        <taxon>Pyrenophora</taxon>
    </lineage>
</organism>
<dbReference type="GO" id="GO:0006044">
    <property type="term" value="P:N-acetylglucosamine metabolic process"/>
    <property type="evidence" value="ECO:0007669"/>
    <property type="project" value="TreeGrafter"/>
</dbReference>
<evidence type="ECO:0000313" key="1">
    <source>
        <dbReference type="EMBL" id="CAE7032091.1"/>
    </source>
</evidence>
<proteinExistence type="predicted"/>
<reference evidence="1" key="1">
    <citation type="submission" date="2021-02" db="EMBL/GenBank/DDBJ databases">
        <authorList>
            <person name="Syme A R."/>
            <person name="Syme A R."/>
            <person name="Moolhuijzen P."/>
        </authorList>
    </citation>
    <scope>NUCLEOTIDE SEQUENCE</scope>
    <source>
        <strain evidence="1">W1-1</strain>
    </source>
</reference>
<dbReference type="InterPro" id="IPR022036">
    <property type="entry name" value="DUF3605"/>
</dbReference>
<dbReference type="EMBL" id="HG992980">
    <property type="protein sequence ID" value="CAE7032091.1"/>
    <property type="molecule type" value="Genomic_DNA"/>
</dbReference>
<dbReference type="GO" id="GO:0005737">
    <property type="term" value="C:cytoplasm"/>
    <property type="evidence" value="ECO:0007669"/>
    <property type="project" value="TreeGrafter"/>
</dbReference>
<dbReference type="AlphaFoldDB" id="A0A6S6W0D8"/>
<sequence length="220" mass="26101">MPNEELPFWLVNVPADQRPSECPDFLTACSEKDKRIIGTPDEEYQVLSWAEVRDIVQNDRVDKFHRLPSELRRYRQFTYHLEKEYGSILNFIVNERLKWATMEPRGEPFQFTDDIKILYNDWPYGIDPDIVHLVVWTKFELEDDPETGLSTEVSKKQIHDYVQKTFASKVKELVWFKNWKSLKSVHAVEHFHVMLYKPDPDFLREITNGDVPMTDTFGTT</sequence>
<name>A0A6S6W0D8_9PLEO</name>
<dbReference type="Proteomes" id="UP000472372">
    <property type="component" value="Chromosome 4"/>
</dbReference>
<evidence type="ECO:0000313" key="2">
    <source>
        <dbReference type="Proteomes" id="UP000472372"/>
    </source>
</evidence>